<feature type="disulfide bond" evidence="3">
    <location>
        <begin position="126"/>
        <end position="150"/>
    </location>
</feature>
<evidence type="ECO:0000259" key="5">
    <source>
        <dbReference type="PROSITE" id="PS50038"/>
    </source>
</evidence>
<evidence type="ECO:0000313" key="8">
    <source>
        <dbReference type="RefSeq" id="XP_022108374.1"/>
    </source>
</evidence>
<dbReference type="InterPro" id="IPR036790">
    <property type="entry name" value="Frizzled_dom_sf"/>
</dbReference>
<dbReference type="InterPro" id="IPR015526">
    <property type="entry name" value="Frizzled/SFRP"/>
</dbReference>
<dbReference type="InterPro" id="IPR036179">
    <property type="entry name" value="Ig-like_dom_sf"/>
</dbReference>
<dbReference type="Gene3D" id="1.10.2000.10">
    <property type="entry name" value="Frizzled cysteine-rich domain"/>
    <property type="match status" value="4"/>
</dbReference>
<organism evidence="7 8">
    <name type="scientific">Acanthaster planci</name>
    <name type="common">Crown-of-thorns starfish</name>
    <dbReference type="NCBI Taxonomy" id="133434"/>
    <lineage>
        <taxon>Eukaryota</taxon>
        <taxon>Metazoa</taxon>
        <taxon>Echinodermata</taxon>
        <taxon>Eleutherozoa</taxon>
        <taxon>Asterozoa</taxon>
        <taxon>Asteroidea</taxon>
        <taxon>Valvatacea</taxon>
        <taxon>Valvatida</taxon>
        <taxon>Acanthasteridae</taxon>
        <taxon>Acanthaster</taxon>
    </lineage>
</organism>
<feature type="domain" description="Ig-like" evidence="6">
    <location>
        <begin position="801"/>
        <end position="899"/>
    </location>
</feature>
<dbReference type="GeneID" id="110988813"/>
<sequence length="992" mass="109804">MILGGTQRHLLLLMVMSFLTYKGVVCGMSEKDSFCEPITQPICTGSRVIHRHTATPITVPTLASNDGSSIAYHTQKEAAAEIRRYRPLLDRARSCREFLRPFLCAAYLPACSPASTEPIPPCRDLCERAWGRCRRAMRHLGLTWPGMLDCGKFPSWEENPSCLSALNIGPLDVMSHQPTMVSVQCSYDLSPSALPQWLMPDGTPVSEDPKQSVYFESINKRVANLFIRGFVDSQHRGNYTCISEDREFSRRISLDNIFEPVPANFSCEAITVPYCVNQVTYTHASLSNSTGFVSQSQLDIFIEDVLKPGNCSPHLPSFLCSYLLPKCDADGVHHDIQPCKELCLKVFSDCEEFSVLIGMGGLPAPCERLVQSGQGRECYNGVEVGPVEVLTIPVVGKQVKVECQYSASSPAQWLGPGDLPLAIGGRFEVEDVDSHTSRLIINSLRVEDFGIYTCTDGSFSQTVNITNISLSQEAVPPSCVEVQDATCLPQLGYSMTWRHDLYNPSTSPRASSIPEMLEAKHCSPYLQMVACAHRYPECIEGASLEPPAPCRELCKKVQADCREALHELGADLGCEDLPSQRDNNCFSGVKIDPVGYQRVGAVINVEVNCTSLLPKRRSPRWKLPNGKVIPTGRLSSSFVTETQRLGPKTTKLGINTFQEEEDAGDYTCVVDGLQKSVTLSKDLIPKVPGTCQPITEGFCSEGVGYTHAYFPNQLGLESVAETVHLLQQMSSLDLNSLFCSPYARPLICTVYFPPCDPDAEVPAPLYNASCRELCQRNTGACMQSTSGRRMFRYPDCGIFSPATGEVPCYDVDEITITTQETPDNSSLYIVDCSYILLPEYQPVWYLPNGEPVQTTDPTSRRRVLNLSPTVSRLYISDFTNHQDAGTYTCSSRYSNQTIVLGDVDAVTKPELTIVVLLDDYSKIVDCTYNLTPGHQPMWLDLYGREVPFDSRHNIHAISMSETVTRLFIAYASTVRGTYTCVGLRESLTVYLF</sequence>
<dbReference type="PROSITE" id="PS50835">
    <property type="entry name" value="IG_LIKE"/>
    <property type="match status" value="3"/>
</dbReference>
<dbReference type="PANTHER" id="PTHR11309">
    <property type="entry name" value="FRIZZLED"/>
    <property type="match status" value="1"/>
</dbReference>
<proteinExistence type="predicted"/>
<feature type="domain" description="Ig-like" evidence="6">
    <location>
        <begin position="600"/>
        <end position="680"/>
    </location>
</feature>
<dbReference type="CDD" id="cd07066">
    <property type="entry name" value="CRD_FZ"/>
    <property type="match status" value="3"/>
</dbReference>
<keyword evidence="7" id="KW-1185">Reference proteome</keyword>
<feature type="domain" description="Ig-like" evidence="6">
    <location>
        <begin position="160"/>
        <end position="253"/>
    </location>
</feature>
<dbReference type="Pfam" id="PF01392">
    <property type="entry name" value="Fz"/>
    <property type="match status" value="4"/>
</dbReference>
<dbReference type="GO" id="GO:0060070">
    <property type="term" value="P:canonical Wnt signaling pathway"/>
    <property type="evidence" value="ECO:0007669"/>
    <property type="project" value="TreeGrafter"/>
</dbReference>
<dbReference type="InterPro" id="IPR007110">
    <property type="entry name" value="Ig-like_dom"/>
</dbReference>
<dbReference type="SUPFAM" id="SSF48726">
    <property type="entry name" value="Immunoglobulin"/>
    <property type="match status" value="2"/>
</dbReference>
<gene>
    <name evidence="8" type="primary">LOC110988813</name>
</gene>
<dbReference type="OrthoDB" id="5959102at2759"/>
<dbReference type="RefSeq" id="XP_022108374.1">
    <property type="nucleotide sequence ID" value="XM_022252682.1"/>
</dbReference>
<accession>A0A8B7ZSI7</accession>
<keyword evidence="4" id="KW-0732">Signal</keyword>
<feature type="signal peptide" evidence="4">
    <location>
        <begin position="1"/>
        <end position="26"/>
    </location>
</feature>
<feature type="disulfide bond" evidence="3">
    <location>
        <begin position="95"/>
        <end position="133"/>
    </location>
</feature>
<dbReference type="GO" id="GO:0005886">
    <property type="term" value="C:plasma membrane"/>
    <property type="evidence" value="ECO:0007669"/>
    <property type="project" value="TreeGrafter"/>
</dbReference>
<dbReference type="GO" id="GO:0042813">
    <property type="term" value="F:Wnt receptor activity"/>
    <property type="evidence" value="ECO:0007669"/>
    <property type="project" value="TreeGrafter"/>
</dbReference>
<name>A0A8B7ZSI7_ACAPL</name>
<feature type="domain" description="FZ" evidence="5">
    <location>
        <begin position="30"/>
        <end position="165"/>
    </location>
</feature>
<dbReference type="GO" id="GO:0017147">
    <property type="term" value="F:Wnt-protein binding"/>
    <property type="evidence" value="ECO:0007669"/>
    <property type="project" value="TreeGrafter"/>
</dbReference>
<dbReference type="Proteomes" id="UP000694845">
    <property type="component" value="Unplaced"/>
</dbReference>
<dbReference type="SMART" id="SM00063">
    <property type="entry name" value="FRI"/>
    <property type="match status" value="2"/>
</dbReference>
<dbReference type="InterPro" id="IPR013783">
    <property type="entry name" value="Ig-like_fold"/>
</dbReference>
<dbReference type="SUPFAM" id="SSF63501">
    <property type="entry name" value="Frizzled cysteine-rich domain"/>
    <property type="match status" value="4"/>
</dbReference>
<evidence type="ECO:0000256" key="4">
    <source>
        <dbReference type="SAM" id="SignalP"/>
    </source>
</evidence>
<dbReference type="KEGG" id="aplc:110988813"/>
<keyword evidence="2 3" id="KW-1015">Disulfide bond</keyword>
<reference evidence="8" key="1">
    <citation type="submission" date="2025-08" db="UniProtKB">
        <authorList>
            <consortium name="RefSeq"/>
        </authorList>
    </citation>
    <scope>IDENTIFICATION</scope>
</reference>
<evidence type="ECO:0000256" key="1">
    <source>
        <dbReference type="ARBA" id="ARBA00022473"/>
    </source>
</evidence>
<feature type="domain" description="FZ" evidence="5">
    <location>
        <begin position="686"/>
        <end position="811"/>
    </location>
</feature>
<feature type="chain" id="PRO_5034265509" evidence="4">
    <location>
        <begin position="27"/>
        <end position="992"/>
    </location>
</feature>
<comment type="caution">
    <text evidence="3">Lacks conserved residue(s) required for the propagation of feature annotation.</text>
</comment>
<dbReference type="GO" id="GO:0035567">
    <property type="term" value="P:non-canonical Wnt signaling pathway"/>
    <property type="evidence" value="ECO:0007669"/>
    <property type="project" value="TreeGrafter"/>
</dbReference>
<feature type="domain" description="FZ" evidence="5">
    <location>
        <begin position="262"/>
        <end position="381"/>
    </location>
</feature>
<evidence type="ECO:0000313" key="7">
    <source>
        <dbReference type="Proteomes" id="UP000694845"/>
    </source>
</evidence>
<evidence type="ECO:0000256" key="2">
    <source>
        <dbReference type="ARBA" id="ARBA00023157"/>
    </source>
</evidence>
<feature type="domain" description="FZ" evidence="5">
    <location>
        <begin position="522"/>
        <end position="588"/>
    </location>
</feature>
<dbReference type="PROSITE" id="PS50038">
    <property type="entry name" value="FZ"/>
    <property type="match status" value="4"/>
</dbReference>
<evidence type="ECO:0000256" key="3">
    <source>
        <dbReference type="PROSITE-ProRule" id="PRU00090"/>
    </source>
</evidence>
<dbReference type="AlphaFoldDB" id="A0A8B7ZSI7"/>
<evidence type="ECO:0000259" key="6">
    <source>
        <dbReference type="PROSITE" id="PS50835"/>
    </source>
</evidence>
<protein>
    <submittedName>
        <fullName evidence="8">Uncharacterized protein LOC110988813</fullName>
    </submittedName>
</protein>
<keyword evidence="1" id="KW-0217">Developmental protein</keyword>
<dbReference type="Gene3D" id="2.60.40.10">
    <property type="entry name" value="Immunoglobulins"/>
    <property type="match status" value="2"/>
</dbReference>
<dbReference type="InterPro" id="IPR020067">
    <property type="entry name" value="Frizzled_dom"/>
</dbReference>